<dbReference type="EMBL" id="JAKREW010000006">
    <property type="protein sequence ID" value="MCG7505267.1"/>
    <property type="molecule type" value="Genomic_DNA"/>
</dbReference>
<proteinExistence type="predicted"/>
<gene>
    <name evidence="2" type="ORF">L4923_09565</name>
</gene>
<dbReference type="Proteomes" id="UP001201701">
    <property type="component" value="Unassembled WGS sequence"/>
</dbReference>
<evidence type="ECO:0008006" key="4">
    <source>
        <dbReference type="Google" id="ProtNLM"/>
    </source>
</evidence>
<comment type="caution">
    <text evidence="2">The sequence shown here is derived from an EMBL/GenBank/DDBJ whole genome shotgun (WGS) entry which is preliminary data.</text>
</comment>
<keyword evidence="1" id="KW-0812">Transmembrane</keyword>
<feature type="transmembrane region" description="Helical" evidence="1">
    <location>
        <begin position="38"/>
        <end position="62"/>
    </location>
</feature>
<evidence type="ECO:0000313" key="2">
    <source>
        <dbReference type="EMBL" id="MCG7505267.1"/>
    </source>
</evidence>
<name>A0ABS9QCY0_9HYPH</name>
<keyword evidence="1" id="KW-1133">Transmembrane helix</keyword>
<feature type="transmembrane region" description="Helical" evidence="1">
    <location>
        <begin position="74"/>
        <end position="95"/>
    </location>
</feature>
<protein>
    <recommendedName>
        <fullName evidence="4">DUF4345 domain-containing protein</fullName>
    </recommendedName>
</protein>
<feature type="transmembrane region" description="Helical" evidence="1">
    <location>
        <begin position="115"/>
        <end position="132"/>
    </location>
</feature>
<organism evidence="2 3">
    <name type="scientific">Mesorhizobium retamae</name>
    <dbReference type="NCBI Taxonomy" id="2912854"/>
    <lineage>
        <taxon>Bacteria</taxon>
        <taxon>Pseudomonadati</taxon>
        <taxon>Pseudomonadota</taxon>
        <taxon>Alphaproteobacteria</taxon>
        <taxon>Hyphomicrobiales</taxon>
        <taxon>Phyllobacteriaceae</taxon>
        <taxon>Mesorhizobium</taxon>
    </lineage>
</organism>
<keyword evidence="1" id="KW-0472">Membrane</keyword>
<evidence type="ECO:0000313" key="3">
    <source>
        <dbReference type="Proteomes" id="UP001201701"/>
    </source>
</evidence>
<sequence>MRLALPTLPTALFGALTWAFLMGTSAFAKLWMAEWQTPGGIVTVVLLFAAGAALAFPLGLYTARLISLGRSGEVAFAALFACLLAATLGFTAGLYVLQYRSYYAEWHGTPFSVRWFLQFAFTSAGALYQFAILGIRFYFPLGFIALFAAGLWFVRQPR</sequence>
<reference evidence="2 3" key="1">
    <citation type="submission" date="2022-02" db="EMBL/GenBank/DDBJ databases">
        <title>Draft genome sequence of Mezorhizobium retamae strain IRAMC:0171 isolated from Retama raetam nodules.</title>
        <authorList>
            <person name="Bengaied R."/>
            <person name="Sbissi I."/>
            <person name="Huber K."/>
            <person name="Ghodbane F."/>
            <person name="Nouioui I."/>
            <person name="Tarhouni M."/>
            <person name="Gtari M."/>
        </authorList>
    </citation>
    <scope>NUCLEOTIDE SEQUENCE [LARGE SCALE GENOMIC DNA]</scope>
    <source>
        <strain evidence="2 3">IRAMC:0171</strain>
    </source>
</reference>
<evidence type="ECO:0000256" key="1">
    <source>
        <dbReference type="SAM" id="Phobius"/>
    </source>
</evidence>
<accession>A0ABS9QCY0</accession>
<feature type="transmembrane region" description="Helical" evidence="1">
    <location>
        <begin position="137"/>
        <end position="154"/>
    </location>
</feature>
<keyword evidence="3" id="KW-1185">Reference proteome</keyword>